<keyword evidence="1" id="KW-0812">Transmembrane</keyword>
<dbReference type="Proteomes" id="UP000249396">
    <property type="component" value="Unassembled WGS sequence"/>
</dbReference>
<accession>A0A2W4RFW5</accession>
<dbReference type="AlphaFoldDB" id="A0A2W4RFW5"/>
<sequence length="82" mass="9042">MGYKHGDIIIIYSLLCQYYKYNIHAYILSVFPVLVILINDLSEIGGEDPSGSVDAPVTGETNQSTRYTPFGLSLSVHLAYSV</sequence>
<dbReference type="EMBL" id="QJPH01000259">
    <property type="protein sequence ID" value="PZN81686.1"/>
    <property type="molecule type" value="Genomic_DNA"/>
</dbReference>
<evidence type="ECO:0000313" key="3">
    <source>
        <dbReference type="Proteomes" id="UP000249396"/>
    </source>
</evidence>
<evidence type="ECO:0000256" key="1">
    <source>
        <dbReference type="SAM" id="Phobius"/>
    </source>
</evidence>
<reference evidence="2 3" key="1">
    <citation type="journal article" date="2018" name="Aquat. Microb. Ecol.">
        <title>Gammaproteobacterial methanotrophs dominate.</title>
        <authorList>
            <person name="Rissanen A.J."/>
            <person name="Saarenheimo J."/>
            <person name="Tiirola M."/>
            <person name="Peura S."/>
            <person name="Aalto S.L."/>
            <person name="Karvinen A."/>
            <person name="Nykanen H."/>
        </authorList>
    </citation>
    <scope>NUCLEOTIDE SEQUENCE [LARGE SCALE GENOMIC DNA]</scope>
    <source>
        <strain evidence="2">AMbin10</strain>
    </source>
</reference>
<feature type="transmembrane region" description="Helical" evidence="1">
    <location>
        <begin position="21"/>
        <end position="38"/>
    </location>
</feature>
<proteinExistence type="predicted"/>
<protein>
    <submittedName>
        <fullName evidence="2">Uncharacterized protein</fullName>
    </submittedName>
</protein>
<gene>
    <name evidence="2" type="ORF">DM484_07805</name>
</gene>
<organism evidence="2 3">
    <name type="scientific">Candidatus Methylumidiphilus alinenensis</name>
    <dbReference type="NCBI Taxonomy" id="2202197"/>
    <lineage>
        <taxon>Bacteria</taxon>
        <taxon>Pseudomonadati</taxon>
        <taxon>Pseudomonadota</taxon>
        <taxon>Gammaproteobacteria</taxon>
        <taxon>Methylococcales</taxon>
        <taxon>Candidatus Methylumidiphilus</taxon>
    </lineage>
</organism>
<keyword evidence="1" id="KW-0472">Membrane</keyword>
<evidence type="ECO:0000313" key="2">
    <source>
        <dbReference type="EMBL" id="PZN81686.1"/>
    </source>
</evidence>
<name>A0A2W4RFW5_9GAMM</name>
<comment type="caution">
    <text evidence="2">The sequence shown here is derived from an EMBL/GenBank/DDBJ whole genome shotgun (WGS) entry which is preliminary data.</text>
</comment>
<keyword evidence="1" id="KW-1133">Transmembrane helix</keyword>